<feature type="region of interest" description="Disordered" evidence="1">
    <location>
        <begin position="43"/>
        <end position="81"/>
    </location>
</feature>
<proteinExistence type="predicted"/>
<dbReference type="Proteomes" id="UP000030651">
    <property type="component" value="Unassembled WGS sequence"/>
</dbReference>
<evidence type="ECO:0000313" key="2">
    <source>
        <dbReference type="EMBL" id="ETS84018.1"/>
    </source>
</evidence>
<protein>
    <submittedName>
        <fullName evidence="2">Uncharacterized protein</fullName>
    </submittedName>
</protein>
<evidence type="ECO:0000256" key="1">
    <source>
        <dbReference type="SAM" id="MobiDB-lite"/>
    </source>
</evidence>
<feature type="compositionally biased region" description="Acidic residues" evidence="1">
    <location>
        <begin position="59"/>
        <end position="76"/>
    </location>
</feature>
<dbReference type="AlphaFoldDB" id="W3XD44"/>
<dbReference type="EMBL" id="KI912111">
    <property type="protein sequence ID" value="ETS84018.1"/>
    <property type="molecule type" value="Genomic_DNA"/>
</dbReference>
<evidence type="ECO:0000313" key="3">
    <source>
        <dbReference type="Proteomes" id="UP000030651"/>
    </source>
</evidence>
<dbReference type="PANTHER" id="PTHR37846:SF1">
    <property type="entry name" value="DEACETYLASE-LIKE PROTEIN"/>
    <property type="match status" value="1"/>
</dbReference>
<dbReference type="eggNOG" id="ENOG502S6U5">
    <property type="taxonomic scope" value="Eukaryota"/>
</dbReference>
<feature type="region of interest" description="Disordered" evidence="1">
    <location>
        <begin position="1"/>
        <end position="29"/>
    </location>
</feature>
<reference evidence="3" key="1">
    <citation type="journal article" date="2015" name="BMC Genomics">
        <title>Genomic and transcriptomic analysis of the endophytic fungus Pestalotiopsis fici reveals its lifestyle and high potential for synthesis of natural products.</title>
        <authorList>
            <person name="Wang X."/>
            <person name="Zhang X."/>
            <person name="Liu L."/>
            <person name="Xiang M."/>
            <person name="Wang W."/>
            <person name="Sun X."/>
            <person name="Che Y."/>
            <person name="Guo L."/>
            <person name="Liu G."/>
            <person name="Guo L."/>
            <person name="Wang C."/>
            <person name="Yin W.B."/>
            <person name="Stadler M."/>
            <person name="Zhang X."/>
            <person name="Liu X."/>
        </authorList>
    </citation>
    <scope>NUCLEOTIDE SEQUENCE [LARGE SCALE GENOMIC DNA]</scope>
    <source>
        <strain evidence="3">W106-1 / CGMCC3.15140</strain>
    </source>
</reference>
<name>W3XD44_PESFW</name>
<dbReference type="KEGG" id="pfy:PFICI_05894"/>
<dbReference type="HOGENOM" id="CLU_074873_2_0_1"/>
<dbReference type="InParanoid" id="W3XD44"/>
<accession>W3XD44</accession>
<gene>
    <name evidence="2" type="ORF">PFICI_05894</name>
</gene>
<dbReference type="OMA" id="FMETILY"/>
<dbReference type="RefSeq" id="XP_007832666.1">
    <property type="nucleotide sequence ID" value="XM_007834475.1"/>
</dbReference>
<organism evidence="2 3">
    <name type="scientific">Pestalotiopsis fici (strain W106-1 / CGMCC3.15140)</name>
    <dbReference type="NCBI Taxonomy" id="1229662"/>
    <lineage>
        <taxon>Eukaryota</taxon>
        <taxon>Fungi</taxon>
        <taxon>Dikarya</taxon>
        <taxon>Ascomycota</taxon>
        <taxon>Pezizomycotina</taxon>
        <taxon>Sordariomycetes</taxon>
        <taxon>Xylariomycetidae</taxon>
        <taxon>Amphisphaeriales</taxon>
        <taxon>Sporocadaceae</taxon>
        <taxon>Pestalotiopsis</taxon>
    </lineage>
</organism>
<dbReference type="OrthoDB" id="5597489at2759"/>
<sequence>MVQTRRERKAAQIPLSQPDRSGPSGKTLLELAQERKLFEQADLRQRKLDGKPLAPEVQQDGEDADDEDENDNDGEETAGLSPTAERVLDVLLWSISLSMLHFTLDVLVQHQYAVQLSWVQIISRTATAIFGKKTPNP</sequence>
<dbReference type="PANTHER" id="PTHR37846">
    <property type="entry name" value="YALI0B21296P"/>
    <property type="match status" value="1"/>
</dbReference>
<keyword evidence="3" id="KW-1185">Reference proteome</keyword>
<dbReference type="GeneID" id="19270907"/>